<gene>
    <name evidence="2" type="ORF">Slati_3154800</name>
</gene>
<dbReference type="EMBL" id="JACGWN010000011">
    <property type="protein sequence ID" value="KAL0421319.1"/>
    <property type="molecule type" value="Genomic_DNA"/>
</dbReference>
<reference evidence="2" key="2">
    <citation type="journal article" date="2024" name="Plant">
        <title>Genomic evolution and insights into agronomic trait innovations of Sesamum species.</title>
        <authorList>
            <person name="Miao H."/>
            <person name="Wang L."/>
            <person name="Qu L."/>
            <person name="Liu H."/>
            <person name="Sun Y."/>
            <person name="Le M."/>
            <person name="Wang Q."/>
            <person name="Wei S."/>
            <person name="Zheng Y."/>
            <person name="Lin W."/>
            <person name="Duan Y."/>
            <person name="Cao H."/>
            <person name="Xiong S."/>
            <person name="Wang X."/>
            <person name="Wei L."/>
            <person name="Li C."/>
            <person name="Ma Q."/>
            <person name="Ju M."/>
            <person name="Zhao R."/>
            <person name="Li G."/>
            <person name="Mu C."/>
            <person name="Tian Q."/>
            <person name="Mei H."/>
            <person name="Zhang T."/>
            <person name="Gao T."/>
            <person name="Zhang H."/>
        </authorList>
    </citation>
    <scope>NUCLEOTIDE SEQUENCE</scope>
    <source>
        <strain evidence="2">KEN1</strain>
    </source>
</reference>
<comment type="caution">
    <text evidence="2">The sequence shown here is derived from an EMBL/GenBank/DDBJ whole genome shotgun (WGS) entry which is preliminary data.</text>
</comment>
<feature type="domain" description="Reverse transcriptase zinc-binding" evidence="1">
    <location>
        <begin position="14"/>
        <end position="85"/>
    </location>
</feature>
<evidence type="ECO:0000259" key="1">
    <source>
        <dbReference type="Pfam" id="PF13966"/>
    </source>
</evidence>
<name>A0AAW2UX06_9LAMI</name>
<dbReference type="PANTHER" id="PTHR33116">
    <property type="entry name" value="REVERSE TRANSCRIPTASE ZINC-BINDING DOMAIN-CONTAINING PROTEIN-RELATED-RELATED"/>
    <property type="match status" value="1"/>
</dbReference>
<proteinExistence type="predicted"/>
<organism evidence="2">
    <name type="scientific">Sesamum latifolium</name>
    <dbReference type="NCBI Taxonomy" id="2727402"/>
    <lineage>
        <taxon>Eukaryota</taxon>
        <taxon>Viridiplantae</taxon>
        <taxon>Streptophyta</taxon>
        <taxon>Embryophyta</taxon>
        <taxon>Tracheophyta</taxon>
        <taxon>Spermatophyta</taxon>
        <taxon>Magnoliopsida</taxon>
        <taxon>eudicotyledons</taxon>
        <taxon>Gunneridae</taxon>
        <taxon>Pentapetalae</taxon>
        <taxon>asterids</taxon>
        <taxon>lamiids</taxon>
        <taxon>Lamiales</taxon>
        <taxon>Pedaliaceae</taxon>
        <taxon>Sesamum</taxon>
    </lineage>
</organism>
<protein>
    <recommendedName>
        <fullName evidence="1">Reverse transcriptase zinc-binding domain-containing protein</fullName>
    </recommendedName>
</protein>
<dbReference type="AlphaFoldDB" id="A0AAW2UX06"/>
<dbReference type="PANTHER" id="PTHR33116:SF66">
    <property type="entry name" value="REVERSE TRANSCRIPTASE ZINC-BINDING DOMAIN-CONTAINING PROTEIN"/>
    <property type="match status" value="1"/>
</dbReference>
<reference evidence="2" key="1">
    <citation type="submission" date="2020-06" db="EMBL/GenBank/DDBJ databases">
        <authorList>
            <person name="Li T."/>
            <person name="Hu X."/>
            <person name="Zhang T."/>
            <person name="Song X."/>
            <person name="Zhang H."/>
            <person name="Dai N."/>
            <person name="Sheng W."/>
            <person name="Hou X."/>
            <person name="Wei L."/>
        </authorList>
    </citation>
    <scope>NUCLEOTIDE SEQUENCE</scope>
    <source>
        <strain evidence="2">KEN1</strain>
        <tissue evidence="2">Leaf</tissue>
    </source>
</reference>
<dbReference type="Pfam" id="PF13966">
    <property type="entry name" value="zf-RVT"/>
    <property type="match status" value="1"/>
</dbReference>
<accession>A0AAW2UX06</accession>
<dbReference type="InterPro" id="IPR026960">
    <property type="entry name" value="RVT-Znf"/>
</dbReference>
<sequence>MEVLSLLHRPMLFRPPGPKVGWSSLLLGSFKIPRNSFILWLAILGKLSTLDKPWLLHFGETCVLCMDGQAETHDHLFFACSYSRHCLAHIREHVRFPWPHIAWERGIEWASVRWRGKHVVNAAYRVLLASLVYHIWQERNRRCFQSTSRPPVIVGSLIVDEIKQRILSASLRYSVSICSLYRLWRIPWLVDCEAA</sequence>
<evidence type="ECO:0000313" key="2">
    <source>
        <dbReference type="EMBL" id="KAL0421319.1"/>
    </source>
</evidence>